<dbReference type="EMBL" id="JAOZFE010000003">
    <property type="protein sequence ID" value="MCW0953115.1"/>
    <property type="molecule type" value="Genomic_DNA"/>
</dbReference>
<gene>
    <name evidence="1" type="ORF">OIT44_03380</name>
</gene>
<organism evidence="1 2">
    <name type="scientific">Weissella ceti</name>
    <dbReference type="NCBI Taxonomy" id="759620"/>
    <lineage>
        <taxon>Bacteria</taxon>
        <taxon>Bacillati</taxon>
        <taxon>Bacillota</taxon>
        <taxon>Bacilli</taxon>
        <taxon>Lactobacillales</taxon>
        <taxon>Lactobacillaceae</taxon>
        <taxon>Weissella</taxon>
    </lineage>
</organism>
<keyword evidence="2" id="KW-1185">Reference proteome</keyword>
<dbReference type="Proteomes" id="UP001526225">
    <property type="component" value="Unassembled WGS sequence"/>
</dbReference>
<proteinExistence type="predicted"/>
<reference evidence="1 2" key="1">
    <citation type="submission" date="2022-10" db="EMBL/GenBank/DDBJ databases">
        <title>Weissella fermenti sp. nov., isolated from fermented cabbage.</title>
        <authorList>
            <person name="Lee J.K."/>
            <person name="Baek J.H."/>
            <person name="Choi D.G."/>
            <person name="Kim J.M."/>
            <person name="Jeon C.O."/>
        </authorList>
    </citation>
    <scope>NUCLEOTIDE SEQUENCE [LARGE SCALE GENOMIC DNA]</scope>
    <source>
        <strain evidence="1 2">KACC 18534</strain>
    </source>
</reference>
<sequence>MSEIVEYKFFGLEHLLVLPESDQFIFTLIDPQGAEITCLANIWTLPAELPDLLGTMSVESITPVENGYDVVNFYKSSLSFDGQAKVVQLWCEWRERLRATATIGLAKIDDGEFEYDNV</sequence>
<evidence type="ECO:0000313" key="2">
    <source>
        <dbReference type="Proteomes" id="UP001526225"/>
    </source>
</evidence>
<name>A0ABT3E3X2_9LACO</name>
<protein>
    <submittedName>
        <fullName evidence="1">Uncharacterized protein</fullName>
    </submittedName>
</protein>
<comment type="caution">
    <text evidence="1">The sequence shown here is derived from an EMBL/GenBank/DDBJ whole genome shotgun (WGS) entry which is preliminary data.</text>
</comment>
<evidence type="ECO:0000313" key="1">
    <source>
        <dbReference type="EMBL" id="MCW0953115.1"/>
    </source>
</evidence>
<dbReference type="RefSeq" id="WP_213409538.1">
    <property type="nucleotide sequence ID" value="NZ_CP074441.1"/>
</dbReference>
<accession>A0ABT3E3X2</accession>